<keyword evidence="16 23" id="KW-0175">Coiled coil</keyword>
<keyword evidence="9" id="KW-0964">Secreted</keyword>
<dbReference type="Gene3D" id="1.20.5.1700">
    <property type="match status" value="1"/>
</dbReference>
<dbReference type="SUPFAM" id="SSF50156">
    <property type="entry name" value="PDZ domain-like"/>
    <property type="match status" value="1"/>
</dbReference>
<comment type="function">
    <text evidence="22">Binds specifically to phosphatidylinositol 3,4-diphosphate (PtdIns3,4P2), but not to other phosphoinositides. May recruit other proteins to the plasma membrane.</text>
</comment>
<dbReference type="CDD" id="cd13271">
    <property type="entry name" value="PH2_TAPP1_2"/>
    <property type="match status" value="1"/>
</dbReference>
<accession>A0A835ZLK6</accession>
<keyword evidence="14" id="KW-0378">Hydrolase</keyword>
<evidence type="ECO:0000256" key="7">
    <source>
        <dbReference type="ARBA" id="ARBA00022475"/>
    </source>
</evidence>
<organism evidence="27 28">
    <name type="scientific">Ovis aries</name>
    <name type="common">Sheep</name>
    <dbReference type="NCBI Taxonomy" id="9940"/>
    <lineage>
        <taxon>Eukaryota</taxon>
        <taxon>Metazoa</taxon>
        <taxon>Chordata</taxon>
        <taxon>Craniata</taxon>
        <taxon>Vertebrata</taxon>
        <taxon>Euteleostomi</taxon>
        <taxon>Mammalia</taxon>
        <taxon>Eutheria</taxon>
        <taxon>Laurasiatheria</taxon>
        <taxon>Artiodactyla</taxon>
        <taxon>Ruminantia</taxon>
        <taxon>Pecora</taxon>
        <taxon>Bovidae</taxon>
        <taxon>Caprinae</taxon>
        <taxon>Ovis</taxon>
    </lineage>
</organism>
<evidence type="ECO:0000259" key="25">
    <source>
        <dbReference type="PROSITE" id="PS50003"/>
    </source>
</evidence>
<evidence type="ECO:0000256" key="9">
    <source>
        <dbReference type="ARBA" id="ARBA00022525"/>
    </source>
</evidence>
<comment type="similarity">
    <text evidence="6">Belongs to the peptidase S1C family.</text>
</comment>
<evidence type="ECO:0000256" key="23">
    <source>
        <dbReference type="SAM" id="Coils"/>
    </source>
</evidence>
<dbReference type="GO" id="GO:0005737">
    <property type="term" value="C:cytoplasm"/>
    <property type="evidence" value="ECO:0007669"/>
    <property type="project" value="TreeGrafter"/>
</dbReference>
<dbReference type="InterPro" id="IPR039915">
    <property type="entry name" value="TACC"/>
</dbReference>
<feature type="coiled-coil region" evidence="23">
    <location>
        <begin position="598"/>
        <end position="643"/>
    </location>
</feature>
<dbReference type="Pfam" id="PF13365">
    <property type="entry name" value="Trypsin_2"/>
    <property type="match status" value="1"/>
</dbReference>
<dbReference type="InterPro" id="IPR007707">
    <property type="entry name" value="TACC_C"/>
</dbReference>
<keyword evidence="11" id="KW-0645">Protease</keyword>
<evidence type="ECO:0000256" key="24">
    <source>
        <dbReference type="SAM" id="MobiDB-lite"/>
    </source>
</evidence>
<keyword evidence="12" id="KW-0732">Signal</keyword>
<dbReference type="Gene3D" id="2.30.29.30">
    <property type="entry name" value="Pleckstrin-homology domain (PH domain)/Phosphotyrosine-binding domain (PTB)"/>
    <property type="match status" value="2"/>
</dbReference>
<feature type="region of interest" description="Disordered" evidence="24">
    <location>
        <begin position="705"/>
        <end position="743"/>
    </location>
</feature>
<dbReference type="InterPro" id="IPR009003">
    <property type="entry name" value="Peptidase_S1_PA"/>
</dbReference>
<dbReference type="SMART" id="SM00233">
    <property type="entry name" value="PH"/>
    <property type="match status" value="2"/>
</dbReference>
<dbReference type="GO" id="GO:0021987">
    <property type="term" value="P:cerebral cortex development"/>
    <property type="evidence" value="ECO:0007669"/>
    <property type="project" value="TreeGrafter"/>
</dbReference>
<keyword evidence="21" id="KW-0539">Nucleus</keyword>
<evidence type="ECO:0000256" key="12">
    <source>
        <dbReference type="ARBA" id="ARBA00022729"/>
    </source>
</evidence>
<evidence type="ECO:0000313" key="28">
    <source>
        <dbReference type="Proteomes" id="UP000664991"/>
    </source>
</evidence>
<dbReference type="SUPFAM" id="SSF50494">
    <property type="entry name" value="Trypsin-like serine proteases"/>
    <property type="match status" value="1"/>
</dbReference>
<feature type="compositionally biased region" description="Polar residues" evidence="24">
    <location>
        <begin position="712"/>
        <end position="723"/>
    </location>
</feature>
<keyword evidence="18" id="KW-0472">Membrane</keyword>
<evidence type="ECO:0000256" key="22">
    <source>
        <dbReference type="ARBA" id="ARBA00059661"/>
    </source>
</evidence>
<feature type="compositionally biased region" description="Polar residues" evidence="24">
    <location>
        <begin position="344"/>
        <end position="360"/>
    </location>
</feature>
<dbReference type="PROSITE" id="PS50003">
    <property type="entry name" value="PH_DOMAIN"/>
    <property type="match status" value="2"/>
</dbReference>
<comment type="similarity">
    <text evidence="5">Belongs to the TACC family.</text>
</comment>
<dbReference type="InterPro" id="IPR041489">
    <property type="entry name" value="PDZ_6"/>
</dbReference>
<feature type="compositionally biased region" description="Basic and acidic residues" evidence="24">
    <location>
        <begin position="236"/>
        <end position="249"/>
    </location>
</feature>
<feature type="region of interest" description="Disordered" evidence="24">
    <location>
        <begin position="404"/>
        <end position="456"/>
    </location>
</feature>
<evidence type="ECO:0000256" key="4">
    <source>
        <dbReference type="ARBA" id="ARBA00004613"/>
    </source>
</evidence>
<feature type="domain" description="PDZ" evidence="26">
    <location>
        <begin position="1429"/>
        <end position="1485"/>
    </location>
</feature>
<evidence type="ECO:0000259" key="26">
    <source>
        <dbReference type="PROSITE" id="PS50106"/>
    </source>
</evidence>
<keyword evidence="20" id="KW-0206">Cytoskeleton</keyword>
<evidence type="ECO:0000256" key="18">
    <source>
        <dbReference type="ARBA" id="ARBA00023136"/>
    </source>
</evidence>
<feature type="region of interest" description="Disordered" evidence="24">
    <location>
        <begin position="156"/>
        <end position="370"/>
    </location>
</feature>
<evidence type="ECO:0000256" key="17">
    <source>
        <dbReference type="ARBA" id="ARBA00023121"/>
    </source>
</evidence>
<evidence type="ECO:0000256" key="1">
    <source>
        <dbReference type="ARBA" id="ARBA00004123"/>
    </source>
</evidence>
<dbReference type="Gene3D" id="2.30.42.10">
    <property type="match status" value="1"/>
</dbReference>
<evidence type="ECO:0000256" key="6">
    <source>
        <dbReference type="ARBA" id="ARBA00010541"/>
    </source>
</evidence>
<comment type="caution">
    <text evidence="27">The sequence shown here is derived from an EMBL/GenBank/DDBJ whole genome shotgun (WGS) entry which is preliminary data.</text>
</comment>
<feature type="domain" description="PH" evidence="25">
    <location>
        <begin position="987"/>
        <end position="1087"/>
    </location>
</feature>
<evidence type="ECO:0000313" key="27">
    <source>
        <dbReference type="EMBL" id="KAG5194459.1"/>
    </source>
</evidence>
<dbReference type="PANTHER" id="PTHR13924">
    <property type="entry name" value="TRANSFORMING ACIDIC COILED-COIL CONTAINING PROTEIN 1/2"/>
    <property type="match status" value="1"/>
</dbReference>
<dbReference type="EMBL" id="JAEMGP010000026">
    <property type="protein sequence ID" value="KAG5194459.1"/>
    <property type="molecule type" value="Genomic_DNA"/>
</dbReference>
<evidence type="ECO:0000256" key="16">
    <source>
        <dbReference type="ARBA" id="ARBA00023054"/>
    </source>
</evidence>
<feature type="compositionally biased region" description="Basic and acidic residues" evidence="24">
    <location>
        <begin position="435"/>
        <end position="449"/>
    </location>
</feature>
<dbReference type="GO" id="GO:0005856">
    <property type="term" value="C:cytoskeleton"/>
    <property type="evidence" value="ECO:0007669"/>
    <property type="project" value="UniProtKB-SubCell"/>
</dbReference>
<feature type="compositionally biased region" description="Basic and acidic residues" evidence="24">
    <location>
        <begin position="105"/>
        <end position="118"/>
    </location>
</feature>
<comment type="subcellular location">
    <subcellularLocation>
        <location evidence="2">Cell membrane</location>
        <topology evidence="2">Peripheral membrane protein</topology>
    </subcellularLocation>
    <subcellularLocation>
        <location evidence="3">Cytoplasm</location>
        <location evidence="3">Cytoskeleton</location>
    </subcellularLocation>
    <subcellularLocation>
        <location evidence="1">Nucleus</location>
    </subcellularLocation>
    <subcellularLocation>
        <location evidence="4">Secreted</location>
    </subcellularLocation>
</comment>
<evidence type="ECO:0000256" key="13">
    <source>
        <dbReference type="ARBA" id="ARBA00022737"/>
    </source>
</evidence>
<evidence type="ECO:0000256" key="20">
    <source>
        <dbReference type="ARBA" id="ARBA00023212"/>
    </source>
</evidence>
<dbReference type="InterPro" id="IPR011993">
    <property type="entry name" value="PH-like_dom_sf"/>
</dbReference>
<keyword evidence="10" id="KW-0597">Phosphoprotein</keyword>
<keyword evidence="7" id="KW-1003">Cell membrane</keyword>
<dbReference type="SMART" id="SM00228">
    <property type="entry name" value="PDZ"/>
    <property type="match status" value="1"/>
</dbReference>
<feature type="compositionally biased region" description="Basic and acidic residues" evidence="24">
    <location>
        <begin position="408"/>
        <end position="420"/>
    </location>
</feature>
<protein>
    <submittedName>
        <fullName evidence="27">Uncharacterized protein</fullName>
    </submittedName>
</protein>
<proteinExistence type="inferred from homology"/>
<dbReference type="Pfam" id="PF05010">
    <property type="entry name" value="TACC_C"/>
    <property type="match status" value="1"/>
</dbReference>
<feature type="compositionally biased region" description="Basic residues" evidence="24">
    <location>
        <begin position="182"/>
        <end position="196"/>
    </location>
</feature>
<dbReference type="InterPro" id="IPR001940">
    <property type="entry name" value="Peptidase_S1C"/>
</dbReference>
<dbReference type="GO" id="GO:0008289">
    <property type="term" value="F:lipid binding"/>
    <property type="evidence" value="ECO:0007669"/>
    <property type="project" value="UniProtKB-KW"/>
</dbReference>
<dbReference type="Proteomes" id="UP000664991">
    <property type="component" value="Chromosome 26"/>
</dbReference>
<dbReference type="InterPro" id="IPR036034">
    <property type="entry name" value="PDZ_sf"/>
</dbReference>
<dbReference type="GO" id="GO:0004252">
    <property type="term" value="F:serine-type endopeptidase activity"/>
    <property type="evidence" value="ECO:0007669"/>
    <property type="project" value="InterPro"/>
</dbReference>
<keyword evidence="13" id="KW-0677">Repeat</keyword>
<dbReference type="GO" id="GO:0007097">
    <property type="term" value="P:nuclear migration"/>
    <property type="evidence" value="ECO:0007669"/>
    <property type="project" value="TreeGrafter"/>
</dbReference>
<feature type="domain" description="PH" evidence="25">
    <location>
        <begin position="796"/>
        <end position="902"/>
    </location>
</feature>
<dbReference type="FunFam" id="2.30.29.30:FF:000049">
    <property type="entry name" value="pleckstrin homology domain-containing family A member 1 isoform X1"/>
    <property type="match status" value="1"/>
</dbReference>
<evidence type="ECO:0000256" key="19">
    <source>
        <dbReference type="ARBA" id="ARBA00023157"/>
    </source>
</evidence>
<feature type="compositionally biased region" description="Basic residues" evidence="24">
    <location>
        <begin position="271"/>
        <end position="281"/>
    </location>
</feature>
<feature type="compositionally biased region" description="Basic and acidic residues" evidence="24">
    <location>
        <begin position="10"/>
        <end position="26"/>
    </location>
</feature>
<dbReference type="PRINTS" id="PR00834">
    <property type="entry name" value="PROTEASES2C"/>
</dbReference>
<feature type="region of interest" description="Disordered" evidence="24">
    <location>
        <begin position="1"/>
        <end position="141"/>
    </location>
</feature>
<dbReference type="Pfam" id="PF00169">
    <property type="entry name" value="PH"/>
    <property type="match status" value="2"/>
</dbReference>
<dbReference type="CDD" id="cd13270">
    <property type="entry name" value="PH1_TAPP1_2"/>
    <property type="match status" value="1"/>
</dbReference>
<dbReference type="PROSITE" id="PS50106">
    <property type="entry name" value="PDZ"/>
    <property type="match status" value="1"/>
</dbReference>
<evidence type="ECO:0000256" key="10">
    <source>
        <dbReference type="ARBA" id="ARBA00022553"/>
    </source>
</evidence>
<evidence type="ECO:0000256" key="15">
    <source>
        <dbReference type="ARBA" id="ARBA00022825"/>
    </source>
</evidence>
<feature type="coiled-coil region" evidence="23">
    <location>
        <begin position="496"/>
        <end position="569"/>
    </location>
</feature>
<dbReference type="Gene3D" id="2.40.10.120">
    <property type="match status" value="1"/>
</dbReference>
<dbReference type="InterPro" id="IPR001478">
    <property type="entry name" value="PDZ"/>
</dbReference>
<dbReference type="GO" id="GO:0007052">
    <property type="term" value="P:mitotic spindle organization"/>
    <property type="evidence" value="ECO:0007669"/>
    <property type="project" value="InterPro"/>
</dbReference>
<dbReference type="InterPro" id="IPR001849">
    <property type="entry name" value="PH_domain"/>
</dbReference>
<evidence type="ECO:0000256" key="14">
    <source>
        <dbReference type="ARBA" id="ARBA00022801"/>
    </source>
</evidence>
<dbReference type="Pfam" id="PF17820">
    <property type="entry name" value="PDZ_6"/>
    <property type="match status" value="1"/>
</dbReference>
<dbReference type="GO" id="GO:0005886">
    <property type="term" value="C:plasma membrane"/>
    <property type="evidence" value="ECO:0007669"/>
    <property type="project" value="UniProtKB-SubCell"/>
</dbReference>
<dbReference type="CDD" id="cd06785">
    <property type="entry name" value="cpPDZ_HtrA-like"/>
    <property type="match status" value="1"/>
</dbReference>
<keyword evidence="17" id="KW-0446">Lipid-binding</keyword>
<evidence type="ECO:0000256" key="5">
    <source>
        <dbReference type="ARBA" id="ARBA00009423"/>
    </source>
</evidence>
<dbReference type="FunFam" id="2.40.10.120:FF:000002">
    <property type="entry name" value="HtrA serine peptidase 3"/>
    <property type="match status" value="1"/>
</dbReference>
<dbReference type="FunFam" id="2.30.29.30:FF:000042">
    <property type="entry name" value="pleckstrin homology domain-containing family A member 1 isoform X2"/>
    <property type="match status" value="1"/>
</dbReference>
<sequence>MGGAHSQSPRGREPTAERSPRPRETASDSEGNFETPETETPIRSPLKESCESYLGLAGSGAKTQVSDSQEEDEELVAEVVGSCSSAAASRPSGPEAVSPAGGPRPVKDFREEPEHDASKISVVRPFSIESRNCGDVPGASGIAVLLGPAAGVQDSEAMTAGATLEADPRAGSPRPEPGAGRSRLRKPRPVPLRKKALGGELSEAAPALEGVRPDGEDGKAGSQKCAPEMMETPGGDAHDSGAERPEDGRSPLLQREFDFVEDAETVESRRALPRKPGRKPGSRVMPQVHGAKAPQEPGPGASPTLRPCGGPLARQHSPPLSAQGSYCFDPDHFDESEDPFKPSMTFTSGDFGSPAGNQVNEILESPKKAKSRLITSGCKVKKYEAQSLALDGCSQDEEAVISQIADISNRDGHATDEEKLASTSSGQKPTGAEGKGTEKEPCQKMEKDGSTVPALLESPVEKTPVSVACGVESPLDGICLSESDKTAVLTLIREEIITKEIEASEWKKKYEETRQEVLEMRKIVAEYEKTIAQMIEDEQRTSMSSQKSFQQLTMEKEQALADLNSVERSLSDLFRRYENLKGVLEGFKKNEEALKKCAQDYLARVKQEEQRYQALKIHAEEKLDKANEEIAQVRTKAKAESAALHAGLRKEQMKVESLERALQQKAKPNPRRRLKALFCLNLNTRSVFMVTCVISSAPVFSSTFPRPRRNCQVKQTPDATRVSQELDSHSPKPLVPESPGRSTGCSFGANRKQGLWLLPETCSSSLHITPLISSLPTPNAARASQVGPEKEKNILQNRICGFLDIEENENSGKFLRRYFILDTQANCLLWYMDNPQNLAIGAGAVGSLQLTYISKVSIATPKQKPKTPFCFVINALSQRYFLQANDQKDLKDWVEALNQASKITVPKAGNLPLTTEVLKSLATPLALEKKPQVAYKTEIIGGVVVHTPINQNGGDGQEVGEPGSHAILRRSQSYIPTTGCRGPTGPPLIKSGYCVKQGNVRKSWKRRFFALDDFTICYFKCEQDREPLRTIYLKDVLKTHECLVKSGDLLMRDNLFEIITSSRTFYVQADSPEDMHSWIKEIGAAVQALKCHPREMSFSRSISLTRPGSSSLSGGPNSILCRGRAPGEERKTLCKAPSLASSWQPWTPVPQAGEKLLPTEETAEDSLFTPRLGESRTGSAGWPRSKFNFIASVVEKVAPSVVHLQLFRRSPLGSEDVPASSASGFIVSEDGLIVTNAHVLTNQQRIQVELQSGVQYEATVKDIDHKLDLALIKIEPNTDLPVLLLGKSSDLRAGEFVVALGSPFSLQNTVTAGIVSTTQRGGKELGLKDSDMDYIQTDAIINHGNSGGPLVNLDGDVIGINTLKVTAGISFAIPSDRIRQFLAEFHERQLKGKALSQKKYLGLRMLPLTLNLLQEMKRQDPEFPDVASGVFVHEVIQGTAAESSGLKDHDVIVSINGLPVTTTTDVIEAVKANDSLSLLVRRKSQTLILTVTPEIIN</sequence>
<evidence type="ECO:0000256" key="11">
    <source>
        <dbReference type="ARBA" id="ARBA00022670"/>
    </source>
</evidence>
<dbReference type="SUPFAM" id="SSF50729">
    <property type="entry name" value="PH domain-like"/>
    <property type="match status" value="2"/>
</dbReference>
<keyword evidence="15" id="KW-0720">Serine protease</keyword>
<reference evidence="27 28" key="1">
    <citation type="submission" date="2020-12" db="EMBL/GenBank/DDBJ databases">
        <title>De novo assembly of Tibetan sheep genome.</title>
        <authorList>
            <person name="Li X."/>
        </authorList>
    </citation>
    <scope>NUCLEOTIDE SEQUENCE [LARGE SCALE GENOMIC DNA]</scope>
    <source>
        <tissue evidence="27">Heart</tissue>
    </source>
</reference>
<evidence type="ECO:0000256" key="3">
    <source>
        <dbReference type="ARBA" id="ARBA00004245"/>
    </source>
</evidence>
<evidence type="ECO:0000256" key="21">
    <source>
        <dbReference type="ARBA" id="ARBA00023242"/>
    </source>
</evidence>
<gene>
    <name evidence="27" type="ORF">JEQ12_013256</name>
</gene>
<name>A0A835ZLK6_SHEEP</name>
<keyword evidence="19" id="KW-1015">Disulfide bond</keyword>
<evidence type="ECO:0000256" key="2">
    <source>
        <dbReference type="ARBA" id="ARBA00004202"/>
    </source>
</evidence>
<evidence type="ECO:0000256" key="8">
    <source>
        <dbReference type="ARBA" id="ARBA00022490"/>
    </source>
</evidence>
<dbReference type="GO" id="GO:0005576">
    <property type="term" value="C:extracellular region"/>
    <property type="evidence" value="ECO:0007669"/>
    <property type="project" value="UniProtKB-SubCell"/>
</dbReference>
<dbReference type="PANTHER" id="PTHR13924:SF12">
    <property type="entry name" value="TRANSFORMING ACIDIC COILED-COIL-CONTAINING PROTEIN 1"/>
    <property type="match status" value="1"/>
</dbReference>
<dbReference type="GO" id="GO:0005634">
    <property type="term" value="C:nucleus"/>
    <property type="evidence" value="ECO:0007669"/>
    <property type="project" value="UniProtKB-SubCell"/>
</dbReference>
<keyword evidence="8" id="KW-0963">Cytoplasm</keyword>
<dbReference type="GO" id="GO:0006508">
    <property type="term" value="P:proteolysis"/>
    <property type="evidence" value="ECO:0007669"/>
    <property type="project" value="UniProtKB-KW"/>
</dbReference>